<accession>A0A0L0GEQ0</accession>
<organism evidence="1 2">
    <name type="scientific">Sphaeroforma arctica JP610</name>
    <dbReference type="NCBI Taxonomy" id="667725"/>
    <lineage>
        <taxon>Eukaryota</taxon>
        <taxon>Ichthyosporea</taxon>
        <taxon>Ichthyophonida</taxon>
        <taxon>Sphaeroforma</taxon>
    </lineage>
</organism>
<evidence type="ECO:0000313" key="2">
    <source>
        <dbReference type="Proteomes" id="UP000054560"/>
    </source>
</evidence>
<name>A0A0L0GEQ0_9EUKA</name>
<proteinExistence type="predicted"/>
<sequence length="139" mass="15864">MTNDLPGHIPTTSDAWLKRLDDLEKTILPKLRQKTIKYTDAMAEATDQLRKFDLIEFKAGDVVILLAQGATTKAMKPLLGPYVIHSRENHSYHLRARDGSKLPELRDRPVNLEIIRLVHRATKHHWMNLCGGGRFDIST</sequence>
<dbReference type="EMBL" id="KQ241607">
    <property type="protein sequence ID" value="KNC87495.1"/>
    <property type="molecule type" value="Genomic_DNA"/>
</dbReference>
<evidence type="ECO:0000313" key="1">
    <source>
        <dbReference type="EMBL" id="KNC87495.1"/>
    </source>
</evidence>
<gene>
    <name evidence="1" type="ORF">SARC_00381</name>
</gene>
<dbReference type="Proteomes" id="UP000054560">
    <property type="component" value="Unassembled WGS sequence"/>
</dbReference>
<dbReference type="RefSeq" id="XP_014161397.1">
    <property type="nucleotide sequence ID" value="XM_014305922.1"/>
</dbReference>
<keyword evidence="2" id="KW-1185">Reference proteome</keyword>
<reference evidence="1 2" key="1">
    <citation type="submission" date="2011-02" db="EMBL/GenBank/DDBJ databases">
        <title>The Genome Sequence of Sphaeroforma arctica JP610.</title>
        <authorList>
            <consortium name="The Broad Institute Genome Sequencing Platform"/>
            <person name="Russ C."/>
            <person name="Cuomo C."/>
            <person name="Young S.K."/>
            <person name="Zeng Q."/>
            <person name="Gargeya S."/>
            <person name="Alvarado L."/>
            <person name="Berlin A."/>
            <person name="Chapman S.B."/>
            <person name="Chen Z."/>
            <person name="Freedman E."/>
            <person name="Gellesch M."/>
            <person name="Goldberg J."/>
            <person name="Griggs A."/>
            <person name="Gujja S."/>
            <person name="Heilman E."/>
            <person name="Heiman D."/>
            <person name="Howarth C."/>
            <person name="Mehta T."/>
            <person name="Neiman D."/>
            <person name="Pearson M."/>
            <person name="Roberts A."/>
            <person name="Saif S."/>
            <person name="Shea T."/>
            <person name="Shenoy N."/>
            <person name="Sisk P."/>
            <person name="Stolte C."/>
            <person name="Sykes S."/>
            <person name="White J."/>
            <person name="Yandava C."/>
            <person name="Burger G."/>
            <person name="Gray M.W."/>
            <person name="Holland P.W.H."/>
            <person name="King N."/>
            <person name="Lang F.B.F."/>
            <person name="Roger A.J."/>
            <person name="Ruiz-Trillo I."/>
            <person name="Haas B."/>
            <person name="Nusbaum C."/>
            <person name="Birren B."/>
        </authorList>
    </citation>
    <scope>NUCLEOTIDE SEQUENCE [LARGE SCALE GENOMIC DNA]</scope>
    <source>
        <strain evidence="1 2">JP610</strain>
    </source>
</reference>
<dbReference type="AlphaFoldDB" id="A0A0L0GEQ0"/>
<dbReference type="GeneID" id="25900885"/>
<protein>
    <submittedName>
        <fullName evidence="1">Uncharacterized protein</fullName>
    </submittedName>
</protein>